<keyword evidence="2" id="KW-1133">Transmembrane helix</keyword>
<feature type="region of interest" description="Disordered" evidence="1">
    <location>
        <begin position="1"/>
        <end position="60"/>
    </location>
</feature>
<dbReference type="Proteomes" id="UP001370490">
    <property type="component" value="Unassembled WGS sequence"/>
</dbReference>
<reference evidence="3 4" key="1">
    <citation type="submission" date="2023-12" db="EMBL/GenBank/DDBJ databases">
        <title>A high-quality genome assembly for Dillenia turbinata (Dilleniales).</title>
        <authorList>
            <person name="Chanderbali A."/>
        </authorList>
    </citation>
    <scope>NUCLEOTIDE SEQUENCE [LARGE SCALE GENOMIC DNA]</scope>
    <source>
        <strain evidence="3">LSX21</strain>
        <tissue evidence="3">Leaf</tissue>
    </source>
</reference>
<evidence type="ECO:0000256" key="2">
    <source>
        <dbReference type="SAM" id="Phobius"/>
    </source>
</evidence>
<accession>A0AAN8ZRE9</accession>
<name>A0AAN8ZRE9_9MAGN</name>
<dbReference type="AlphaFoldDB" id="A0AAN8ZRE9"/>
<dbReference type="EMBL" id="JBAMMX010000003">
    <property type="protein sequence ID" value="KAK6944043.1"/>
    <property type="molecule type" value="Genomic_DNA"/>
</dbReference>
<protein>
    <submittedName>
        <fullName evidence="3">Uncharacterized protein</fullName>
    </submittedName>
</protein>
<proteinExistence type="predicted"/>
<organism evidence="3 4">
    <name type="scientific">Dillenia turbinata</name>
    <dbReference type="NCBI Taxonomy" id="194707"/>
    <lineage>
        <taxon>Eukaryota</taxon>
        <taxon>Viridiplantae</taxon>
        <taxon>Streptophyta</taxon>
        <taxon>Embryophyta</taxon>
        <taxon>Tracheophyta</taxon>
        <taxon>Spermatophyta</taxon>
        <taxon>Magnoliopsida</taxon>
        <taxon>eudicotyledons</taxon>
        <taxon>Gunneridae</taxon>
        <taxon>Pentapetalae</taxon>
        <taxon>Dilleniales</taxon>
        <taxon>Dilleniaceae</taxon>
        <taxon>Dillenia</taxon>
    </lineage>
</organism>
<dbReference type="PANTHER" id="PTHR37741:SF1">
    <property type="entry name" value="TRANSMEMBRANE PROTEIN"/>
    <property type="match status" value="1"/>
</dbReference>
<dbReference type="PANTHER" id="PTHR37741">
    <property type="entry name" value="TRANSMEMBRANE PROTEIN"/>
    <property type="match status" value="1"/>
</dbReference>
<sequence length="92" mass="9632">MVASPKGSEAVPEASDHSFPPADAGAELNPDQNENLPVDPISADEEAKVAKKTKKQQKNDAMDTLKSAIIMSGIVAALAGAVFSITKKLKEK</sequence>
<evidence type="ECO:0000313" key="3">
    <source>
        <dbReference type="EMBL" id="KAK6944043.1"/>
    </source>
</evidence>
<evidence type="ECO:0000313" key="4">
    <source>
        <dbReference type="Proteomes" id="UP001370490"/>
    </source>
</evidence>
<comment type="caution">
    <text evidence="3">The sequence shown here is derived from an EMBL/GenBank/DDBJ whole genome shotgun (WGS) entry which is preliminary data.</text>
</comment>
<keyword evidence="2" id="KW-0472">Membrane</keyword>
<keyword evidence="4" id="KW-1185">Reference proteome</keyword>
<keyword evidence="2" id="KW-0812">Transmembrane</keyword>
<evidence type="ECO:0000256" key="1">
    <source>
        <dbReference type="SAM" id="MobiDB-lite"/>
    </source>
</evidence>
<feature type="transmembrane region" description="Helical" evidence="2">
    <location>
        <begin position="68"/>
        <end position="86"/>
    </location>
</feature>
<gene>
    <name evidence="3" type="ORF">RJ641_025145</name>
</gene>